<organism evidence="2 3">
    <name type="scientific">Basidiobolus ranarum</name>
    <dbReference type="NCBI Taxonomy" id="34480"/>
    <lineage>
        <taxon>Eukaryota</taxon>
        <taxon>Fungi</taxon>
        <taxon>Fungi incertae sedis</taxon>
        <taxon>Zoopagomycota</taxon>
        <taxon>Entomophthoromycotina</taxon>
        <taxon>Basidiobolomycetes</taxon>
        <taxon>Basidiobolales</taxon>
        <taxon>Basidiobolaceae</taxon>
        <taxon>Basidiobolus</taxon>
    </lineage>
</organism>
<accession>A0ABR2WVE4</accession>
<proteinExistence type="predicted"/>
<protein>
    <recommendedName>
        <fullName evidence="1">Cryptic loci regulator 2 N-terminal domain-containing protein</fullName>
    </recommendedName>
</protein>
<sequence>MSSEDDKLMEASLREATKNMLISDGVSSTHPVKCYELDLNMGKSQDIDNSRTLDLLKETKGSFYYRLTTNTIRGSSWLKKLNQAVWPYLVPEIEQVFPELTKIILFEDFPKNYGLYLHITQKKEQLNTNKFRTDAYLFGHPQKKKFRSPNEFLPHFLWLLAGGTESGSECFCQYCNSKNSRTPKRNATLINTPKGKKAKILNLSP</sequence>
<evidence type="ECO:0000313" key="2">
    <source>
        <dbReference type="EMBL" id="KAK9765494.1"/>
    </source>
</evidence>
<dbReference type="Proteomes" id="UP001479436">
    <property type="component" value="Unassembled WGS sequence"/>
</dbReference>
<gene>
    <name evidence="2" type="ORF">K7432_006133</name>
</gene>
<dbReference type="PANTHER" id="PTHR38046:SF1">
    <property type="entry name" value="CRYPTIC LOCI REGULATOR 2"/>
    <property type="match status" value="1"/>
</dbReference>
<evidence type="ECO:0000313" key="3">
    <source>
        <dbReference type="Proteomes" id="UP001479436"/>
    </source>
</evidence>
<dbReference type="InterPro" id="IPR031915">
    <property type="entry name" value="Clr2_N"/>
</dbReference>
<reference evidence="2 3" key="1">
    <citation type="submission" date="2023-04" db="EMBL/GenBank/DDBJ databases">
        <title>Genome of Basidiobolus ranarum AG-B5.</title>
        <authorList>
            <person name="Stajich J.E."/>
            <person name="Carter-House D."/>
            <person name="Gryganskyi A."/>
        </authorList>
    </citation>
    <scope>NUCLEOTIDE SEQUENCE [LARGE SCALE GENOMIC DNA]</scope>
    <source>
        <strain evidence="2 3">AG-B5</strain>
    </source>
</reference>
<dbReference type="InterPro" id="IPR038986">
    <property type="entry name" value="Clr2"/>
</dbReference>
<evidence type="ECO:0000259" key="1">
    <source>
        <dbReference type="Pfam" id="PF16761"/>
    </source>
</evidence>
<dbReference type="PANTHER" id="PTHR38046">
    <property type="entry name" value="CRYPTIC LOCI REGULATOR 2"/>
    <property type="match status" value="1"/>
</dbReference>
<name>A0ABR2WVE4_9FUNG</name>
<feature type="domain" description="Cryptic loci regulator 2 N-terminal" evidence="1">
    <location>
        <begin position="106"/>
        <end position="175"/>
    </location>
</feature>
<comment type="caution">
    <text evidence="2">The sequence shown here is derived from an EMBL/GenBank/DDBJ whole genome shotgun (WGS) entry which is preliminary data.</text>
</comment>
<dbReference type="Pfam" id="PF16761">
    <property type="entry name" value="Clr2_transil"/>
    <property type="match status" value="1"/>
</dbReference>
<dbReference type="EMBL" id="JASJQH010000262">
    <property type="protein sequence ID" value="KAK9765494.1"/>
    <property type="molecule type" value="Genomic_DNA"/>
</dbReference>
<keyword evidence="3" id="KW-1185">Reference proteome</keyword>